<comment type="caution">
    <text evidence="2">The sequence shown here is derived from an EMBL/GenBank/DDBJ whole genome shotgun (WGS) entry which is preliminary data.</text>
</comment>
<dbReference type="Proteomes" id="UP001141806">
    <property type="component" value="Unassembled WGS sequence"/>
</dbReference>
<feature type="region of interest" description="Disordered" evidence="1">
    <location>
        <begin position="158"/>
        <end position="208"/>
    </location>
</feature>
<evidence type="ECO:0000313" key="3">
    <source>
        <dbReference type="Proteomes" id="UP001141806"/>
    </source>
</evidence>
<feature type="region of interest" description="Disordered" evidence="1">
    <location>
        <begin position="15"/>
        <end position="36"/>
    </location>
</feature>
<dbReference type="EMBL" id="JAMYWD010000003">
    <property type="protein sequence ID" value="KAJ4975609.1"/>
    <property type="molecule type" value="Genomic_DNA"/>
</dbReference>
<evidence type="ECO:0000313" key="2">
    <source>
        <dbReference type="EMBL" id="KAJ4975609.1"/>
    </source>
</evidence>
<feature type="compositionally biased region" description="Polar residues" evidence="1">
    <location>
        <begin position="164"/>
        <end position="175"/>
    </location>
</feature>
<sequence>MALYQVNKLRHKIENSSRVQVSTSNMGQSESTPQQANRYVNGQQLQVGGSEYQNTGTVEAGNVKPHNLPASSRPSIYGENQKIQCASGSDGNGGKYNNSGTVKLGNIGKLRHKIESFSRVQICTQNMGQGESTAGENRYVNGQQLQVGGSDYQNTGTVEAGNVKPQNLPKSSRPSTYGEKQKIQCASDSDEKGGIYNNKGTVKLGNIG</sequence>
<feature type="compositionally biased region" description="Polar residues" evidence="1">
    <location>
        <begin position="16"/>
        <end position="36"/>
    </location>
</feature>
<accession>A0A9Q0KSR9</accession>
<protein>
    <submittedName>
        <fullName evidence="2">Uncharacterized protein</fullName>
    </submittedName>
</protein>
<gene>
    <name evidence="2" type="ORF">NE237_000715</name>
</gene>
<organism evidence="2 3">
    <name type="scientific">Protea cynaroides</name>
    <dbReference type="NCBI Taxonomy" id="273540"/>
    <lineage>
        <taxon>Eukaryota</taxon>
        <taxon>Viridiplantae</taxon>
        <taxon>Streptophyta</taxon>
        <taxon>Embryophyta</taxon>
        <taxon>Tracheophyta</taxon>
        <taxon>Spermatophyta</taxon>
        <taxon>Magnoliopsida</taxon>
        <taxon>Proteales</taxon>
        <taxon>Proteaceae</taxon>
        <taxon>Protea</taxon>
    </lineage>
</organism>
<keyword evidence="3" id="KW-1185">Reference proteome</keyword>
<dbReference type="AlphaFoldDB" id="A0A9Q0KSR9"/>
<evidence type="ECO:0000256" key="1">
    <source>
        <dbReference type="SAM" id="MobiDB-lite"/>
    </source>
</evidence>
<proteinExistence type="predicted"/>
<reference evidence="2" key="1">
    <citation type="journal article" date="2023" name="Plant J.">
        <title>The genome of the king protea, Protea cynaroides.</title>
        <authorList>
            <person name="Chang J."/>
            <person name="Duong T.A."/>
            <person name="Schoeman C."/>
            <person name="Ma X."/>
            <person name="Roodt D."/>
            <person name="Barker N."/>
            <person name="Li Z."/>
            <person name="Van de Peer Y."/>
            <person name="Mizrachi E."/>
        </authorList>
    </citation>
    <scope>NUCLEOTIDE SEQUENCE</scope>
    <source>
        <tissue evidence="2">Young leaves</tissue>
    </source>
</reference>
<name>A0A9Q0KSR9_9MAGN</name>